<dbReference type="Proteomes" id="UP000053240">
    <property type="component" value="Unassembled WGS sequence"/>
</dbReference>
<sequence>MKKNVKSKPLFVIQCYEDRQPTLQIKKEKTEPFLQEEPVCNGVKTNKDVVDCPPPPPPMPIANGHQNGESKKVENLKPKSEKVDHIINSNVKKVGTLNRTPTPDYNNKADTQLQYNLKNIKEENAEIESLESYKLKNPLNVQPKPPHNYFVRAPNGTATMKKIARPVSVTIGEYVNNVGRREPLKLDFLNGDKVDGHLIPDDESISSRLQSELALTLSRSNLRKKTEALPTWLDKDLYLGEKRAIEDRDRPVPVPGLGENVEVKSLYVKPQYFGHWDESERWVQCGYNAMISEI</sequence>
<feature type="compositionally biased region" description="Basic and acidic residues" evidence="1">
    <location>
        <begin position="68"/>
        <end position="80"/>
    </location>
</feature>
<protein>
    <submittedName>
        <fullName evidence="2">Uncharacterized protein</fullName>
    </submittedName>
</protein>
<name>A0A194RH41_PAPMA</name>
<keyword evidence="3" id="KW-1185">Reference proteome</keyword>
<dbReference type="EMBL" id="KQ460205">
    <property type="protein sequence ID" value="KPJ16897.1"/>
    <property type="molecule type" value="Genomic_DNA"/>
</dbReference>
<evidence type="ECO:0000313" key="2">
    <source>
        <dbReference type="EMBL" id="KPJ16897.1"/>
    </source>
</evidence>
<dbReference type="InParanoid" id="A0A194RH41"/>
<feature type="region of interest" description="Disordered" evidence="1">
    <location>
        <begin position="59"/>
        <end position="80"/>
    </location>
</feature>
<accession>A0A194RH41</accession>
<dbReference type="AlphaFoldDB" id="A0A194RH41"/>
<proteinExistence type="predicted"/>
<dbReference type="STRING" id="76193.A0A194RH41"/>
<organism evidence="2 3">
    <name type="scientific">Papilio machaon</name>
    <name type="common">Old World swallowtail butterfly</name>
    <dbReference type="NCBI Taxonomy" id="76193"/>
    <lineage>
        <taxon>Eukaryota</taxon>
        <taxon>Metazoa</taxon>
        <taxon>Ecdysozoa</taxon>
        <taxon>Arthropoda</taxon>
        <taxon>Hexapoda</taxon>
        <taxon>Insecta</taxon>
        <taxon>Pterygota</taxon>
        <taxon>Neoptera</taxon>
        <taxon>Endopterygota</taxon>
        <taxon>Lepidoptera</taxon>
        <taxon>Glossata</taxon>
        <taxon>Ditrysia</taxon>
        <taxon>Papilionoidea</taxon>
        <taxon>Papilionidae</taxon>
        <taxon>Papilioninae</taxon>
        <taxon>Papilio</taxon>
    </lineage>
</organism>
<evidence type="ECO:0000256" key="1">
    <source>
        <dbReference type="SAM" id="MobiDB-lite"/>
    </source>
</evidence>
<evidence type="ECO:0000313" key="3">
    <source>
        <dbReference type="Proteomes" id="UP000053240"/>
    </source>
</evidence>
<gene>
    <name evidence="2" type="ORF">RR48_13753</name>
</gene>
<reference evidence="2 3" key="1">
    <citation type="journal article" date="2015" name="Nat. Commun.">
        <title>Outbred genome sequencing and CRISPR/Cas9 gene editing in butterflies.</title>
        <authorList>
            <person name="Li X."/>
            <person name="Fan D."/>
            <person name="Zhang W."/>
            <person name="Liu G."/>
            <person name="Zhang L."/>
            <person name="Zhao L."/>
            <person name="Fang X."/>
            <person name="Chen L."/>
            <person name="Dong Y."/>
            <person name="Chen Y."/>
            <person name="Ding Y."/>
            <person name="Zhao R."/>
            <person name="Feng M."/>
            <person name="Zhu Y."/>
            <person name="Feng Y."/>
            <person name="Jiang X."/>
            <person name="Zhu D."/>
            <person name="Xiang H."/>
            <person name="Feng X."/>
            <person name="Li S."/>
            <person name="Wang J."/>
            <person name="Zhang G."/>
            <person name="Kronforst M.R."/>
            <person name="Wang W."/>
        </authorList>
    </citation>
    <scope>NUCLEOTIDE SEQUENCE [LARGE SCALE GENOMIC DNA]</scope>
    <source>
        <strain evidence="2">Ya'a_city_454_Pm</strain>
        <tissue evidence="2">Whole body</tissue>
    </source>
</reference>